<sequence length="114" mass="12750">MALTGSAWKWRGAPPWSGDGQQGWEAADRMEGSCRAGVGPCRMCRRRRNGKNKGGGRRSHRPKRNNQKDHRWGTGTTPSYSQAIQDHQSAVEIMTEQALTQPLGLEEEEMRATD</sequence>
<name>A0AAV7PXY9_PLEWA</name>
<organism evidence="2 3">
    <name type="scientific">Pleurodeles waltl</name>
    <name type="common">Iberian ribbed newt</name>
    <dbReference type="NCBI Taxonomy" id="8319"/>
    <lineage>
        <taxon>Eukaryota</taxon>
        <taxon>Metazoa</taxon>
        <taxon>Chordata</taxon>
        <taxon>Craniata</taxon>
        <taxon>Vertebrata</taxon>
        <taxon>Euteleostomi</taxon>
        <taxon>Amphibia</taxon>
        <taxon>Batrachia</taxon>
        <taxon>Caudata</taxon>
        <taxon>Salamandroidea</taxon>
        <taxon>Salamandridae</taxon>
        <taxon>Pleurodelinae</taxon>
        <taxon>Pleurodeles</taxon>
    </lineage>
</organism>
<evidence type="ECO:0000313" key="2">
    <source>
        <dbReference type="EMBL" id="KAJ1131809.1"/>
    </source>
</evidence>
<accession>A0AAV7PXY9</accession>
<feature type="compositionally biased region" description="Acidic residues" evidence="1">
    <location>
        <begin position="105"/>
        <end position="114"/>
    </location>
</feature>
<keyword evidence="3" id="KW-1185">Reference proteome</keyword>
<evidence type="ECO:0000256" key="1">
    <source>
        <dbReference type="SAM" id="MobiDB-lite"/>
    </source>
</evidence>
<dbReference type="AlphaFoldDB" id="A0AAV7PXY9"/>
<feature type="region of interest" description="Disordered" evidence="1">
    <location>
        <begin position="95"/>
        <end position="114"/>
    </location>
</feature>
<dbReference type="Proteomes" id="UP001066276">
    <property type="component" value="Chromosome 7"/>
</dbReference>
<dbReference type="EMBL" id="JANPWB010000011">
    <property type="protein sequence ID" value="KAJ1131809.1"/>
    <property type="molecule type" value="Genomic_DNA"/>
</dbReference>
<protein>
    <submittedName>
        <fullName evidence="2">Uncharacterized protein</fullName>
    </submittedName>
</protein>
<proteinExistence type="predicted"/>
<reference evidence="2" key="1">
    <citation type="journal article" date="2022" name="bioRxiv">
        <title>Sequencing and chromosome-scale assembly of the giantPleurodeles waltlgenome.</title>
        <authorList>
            <person name="Brown T."/>
            <person name="Elewa A."/>
            <person name="Iarovenko S."/>
            <person name="Subramanian E."/>
            <person name="Araus A.J."/>
            <person name="Petzold A."/>
            <person name="Susuki M."/>
            <person name="Suzuki K.-i.T."/>
            <person name="Hayashi T."/>
            <person name="Toyoda A."/>
            <person name="Oliveira C."/>
            <person name="Osipova E."/>
            <person name="Leigh N.D."/>
            <person name="Simon A."/>
            <person name="Yun M.H."/>
        </authorList>
    </citation>
    <scope>NUCLEOTIDE SEQUENCE</scope>
    <source>
        <strain evidence="2">20211129_DDA</strain>
        <tissue evidence="2">Liver</tissue>
    </source>
</reference>
<feature type="compositionally biased region" description="Polar residues" evidence="1">
    <location>
        <begin position="74"/>
        <end position="83"/>
    </location>
</feature>
<feature type="region of interest" description="Disordered" evidence="1">
    <location>
        <begin position="1"/>
        <end position="83"/>
    </location>
</feature>
<feature type="compositionally biased region" description="Basic residues" evidence="1">
    <location>
        <begin position="43"/>
        <end position="65"/>
    </location>
</feature>
<comment type="caution">
    <text evidence="2">The sequence shown here is derived from an EMBL/GenBank/DDBJ whole genome shotgun (WGS) entry which is preliminary data.</text>
</comment>
<evidence type="ECO:0000313" key="3">
    <source>
        <dbReference type="Proteomes" id="UP001066276"/>
    </source>
</evidence>
<gene>
    <name evidence="2" type="ORF">NDU88_010142</name>
</gene>